<feature type="domain" description="Capsular polysaccharide assembling protein CapF C-terminal" evidence="2">
    <location>
        <begin position="270"/>
        <end position="380"/>
    </location>
</feature>
<dbReference type="EMBL" id="CP106831">
    <property type="protein sequence ID" value="WIH96245.1"/>
    <property type="molecule type" value="Genomic_DNA"/>
</dbReference>
<reference evidence="3 4" key="1">
    <citation type="submission" date="2022-09" db="EMBL/GenBank/DDBJ databases">
        <title>Whole genome sequencing analysis of tet(X)-positive Empedobacter falsenii YWS9-3.</title>
        <authorList>
            <person name="Chen C."/>
            <person name="Lv Y.-L."/>
        </authorList>
    </citation>
    <scope>NUCLEOTIDE SEQUENCE [LARGE SCALE GENOMIC DNA]</scope>
    <source>
        <strain evidence="3 4">YWS9-3_T</strain>
    </source>
</reference>
<dbReference type="Pfam" id="PF14667">
    <property type="entry name" value="Polysacc_synt_C"/>
    <property type="match status" value="1"/>
</dbReference>
<dbReference type="Pfam" id="PF01370">
    <property type="entry name" value="Epimerase"/>
    <property type="match status" value="1"/>
</dbReference>
<name>A0ABY8V3L4_9FLAO</name>
<feature type="domain" description="NAD-dependent epimerase/dehydratase" evidence="1">
    <location>
        <begin position="18"/>
        <end position="196"/>
    </location>
</feature>
<dbReference type="SUPFAM" id="SSF51182">
    <property type="entry name" value="RmlC-like cupins"/>
    <property type="match status" value="1"/>
</dbReference>
<evidence type="ECO:0000313" key="3">
    <source>
        <dbReference type="EMBL" id="WIH96245.1"/>
    </source>
</evidence>
<dbReference type="InterPro" id="IPR050177">
    <property type="entry name" value="Lipid_A_modif_metabolic_enz"/>
</dbReference>
<dbReference type="InterPro" id="IPR001509">
    <property type="entry name" value="Epimerase_deHydtase"/>
</dbReference>
<proteinExistence type="predicted"/>
<dbReference type="InterPro" id="IPR029303">
    <property type="entry name" value="CapF_C"/>
</dbReference>
<accession>A0ABY8V3L4</accession>
<dbReference type="SUPFAM" id="SSF51735">
    <property type="entry name" value="NAD(P)-binding Rossmann-fold domains"/>
    <property type="match status" value="1"/>
</dbReference>
<dbReference type="InterPro" id="IPR011051">
    <property type="entry name" value="RmlC_Cupin_sf"/>
</dbReference>
<dbReference type="PANTHER" id="PTHR43245">
    <property type="entry name" value="BIFUNCTIONAL POLYMYXIN RESISTANCE PROTEIN ARNA"/>
    <property type="match status" value="1"/>
</dbReference>
<dbReference type="Proteomes" id="UP001223501">
    <property type="component" value="Chromosome"/>
</dbReference>
<dbReference type="Gene3D" id="3.40.50.720">
    <property type="entry name" value="NAD(P)-binding Rossmann-like Domain"/>
    <property type="match status" value="1"/>
</dbReference>
<protein>
    <submittedName>
        <fullName evidence="3">NAD-dependent epimerase/dehydratase family protein</fullName>
    </submittedName>
</protein>
<evidence type="ECO:0000313" key="4">
    <source>
        <dbReference type="Proteomes" id="UP001223501"/>
    </source>
</evidence>
<evidence type="ECO:0000259" key="1">
    <source>
        <dbReference type="Pfam" id="PF01370"/>
    </source>
</evidence>
<sequence length="384" mass="43783">MNTQSPIPNSQSPKKIGITGQKGFVGSHLYNTLGLYPEEFERVDFQKEYFENETQLDDFVSKCDVIVHLAAMNRHESEQFIYETNVALANKLVDSLKRTASKAHVLISSSTQEERDNLYGKSKREGREAIVNWANENGGKVTGLIIPNVFGAFGKPFYNSFVATFCHQLTHGETPTIANDGEVNLIYVQELVQVIIDEIRSEKSTPELFIEPTATKKVSEVLALLNDYKTKYFDGGEIPVLNSKFEHNLFNTYRSYIDYATHYPVKFTQHTDPRGAFVEVIRLGIGGQCSFSTTVPGITRGNHYHTRKIERFAVIKGKALIQLRKIDTDEVLDFYLDGNEPAYVDMPIWYTHNIKNIGEEELYTIFWIDEPFNPEDADTYFLEV</sequence>
<dbReference type="PANTHER" id="PTHR43245:SF55">
    <property type="entry name" value="NAD(P)-BINDING DOMAIN-CONTAINING PROTEIN"/>
    <property type="match status" value="1"/>
</dbReference>
<gene>
    <name evidence="3" type="ORF">OBA43_08095</name>
</gene>
<organism evidence="3 4">
    <name type="scientific">Empedobacter falsenii</name>
    <dbReference type="NCBI Taxonomy" id="343874"/>
    <lineage>
        <taxon>Bacteria</taxon>
        <taxon>Pseudomonadati</taxon>
        <taxon>Bacteroidota</taxon>
        <taxon>Flavobacteriia</taxon>
        <taxon>Flavobacteriales</taxon>
        <taxon>Weeksellaceae</taxon>
        <taxon>Empedobacter</taxon>
    </lineage>
</organism>
<dbReference type="InterPro" id="IPR036291">
    <property type="entry name" value="NAD(P)-bd_dom_sf"/>
</dbReference>
<evidence type="ECO:0000259" key="2">
    <source>
        <dbReference type="Pfam" id="PF14667"/>
    </source>
</evidence>
<dbReference type="Gene3D" id="2.60.120.10">
    <property type="entry name" value="Jelly Rolls"/>
    <property type="match status" value="1"/>
</dbReference>
<dbReference type="CDD" id="cd07007">
    <property type="entry name" value="cupin_CapF-like_C"/>
    <property type="match status" value="1"/>
</dbReference>
<keyword evidence="4" id="KW-1185">Reference proteome</keyword>
<dbReference type="InterPro" id="IPR014710">
    <property type="entry name" value="RmlC-like_jellyroll"/>
</dbReference>
<dbReference type="RefSeq" id="WP_284582880.1">
    <property type="nucleotide sequence ID" value="NZ_CP106831.1"/>
</dbReference>